<accession>A0A2P4XV57</accession>
<organism evidence="1 2">
    <name type="scientific">Phytophthora palmivora</name>
    <dbReference type="NCBI Taxonomy" id="4796"/>
    <lineage>
        <taxon>Eukaryota</taxon>
        <taxon>Sar</taxon>
        <taxon>Stramenopiles</taxon>
        <taxon>Oomycota</taxon>
        <taxon>Peronosporomycetes</taxon>
        <taxon>Peronosporales</taxon>
        <taxon>Peronosporaceae</taxon>
        <taxon>Phytophthora</taxon>
    </lineage>
</organism>
<protein>
    <submittedName>
        <fullName evidence="1">Uncharacterized protein</fullName>
    </submittedName>
</protein>
<comment type="caution">
    <text evidence="1">The sequence shown here is derived from an EMBL/GenBank/DDBJ whole genome shotgun (WGS) entry which is preliminary data.</text>
</comment>
<gene>
    <name evidence="1" type="ORF">PHPALM_14275</name>
</gene>
<name>A0A2P4XV57_9STRA</name>
<dbReference type="OrthoDB" id="124004at2759"/>
<evidence type="ECO:0000313" key="2">
    <source>
        <dbReference type="Proteomes" id="UP000237271"/>
    </source>
</evidence>
<proteinExistence type="predicted"/>
<dbReference type="Proteomes" id="UP000237271">
    <property type="component" value="Unassembled WGS sequence"/>
</dbReference>
<reference evidence="1 2" key="1">
    <citation type="journal article" date="2017" name="Genome Biol. Evol.">
        <title>Phytophthora megakarya and P. palmivora, closely related causal agents of cacao black pod rot, underwent increases in genome sizes and gene numbers by different mechanisms.</title>
        <authorList>
            <person name="Ali S.S."/>
            <person name="Shao J."/>
            <person name="Lary D.J."/>
            <person name="Kronmiller B."/>
            <person name="Shen D."/>
            <person name="Strem M.D."/>
            <person name="Amoako-Attah I."/>
            <person name="Akrofi A.Y."/>
            <person name="Begoude B.A."/>
            <person name="Ten Hoopen G.M."/>
            <person name="Coulibaly K."/>
            <person name="Kebe B.I."/>
            <person name="Melnick R.L."/>
            <person name="Guiltinan M.J."/>
            <person name="Tyler B.M."/>
            <person name="Meinhardt L.W."/>
            <person name="Bailey B.A."/>
        </authorList>
    </citation>
    <scope>NUCLEOTIDE SEQUENCE [LARGE SCALE GENOMIC DNA]</scope>
    <source>
        <strain evidence="2">sbr112.9</strain>
    </source>
</reference>
<dbReference type="EMBL" id="NCKW01007868">
    <property type="protein sequence ID" value="POM69427.1"/>
    <property type="molecule type" value="Genomic_DNA"/>
</dbReference>
<keyword evidence="2" id="KW-1185">Reference proteome</keyword>
<sequence length="127" mass="14577">MVLPIHTTTTSCPRFAGDEYLELLRSYGIKPKPITVKNPQANAICERVYLGPFNIIRCNENRNDKRIEHFYNPGDHVMLRVPKALRPKPKAVAYRPYTIRQVHDNGMATIEKGTTTQQVSIHRTFPC</sequence>
<dbReference type="AlphaFoldDB" id="A0A2P4XV57"/>
<evidence type="ECO:0000313" key="1">
    <source>
        <dbReference type="EMBL" id="POM69427.1"/>
    </source>
</evidence>